<keyword evidence="5 13" id="KW-0812">Transmembrane</keyword>
<evidence type="ECO:0000256" key="2">
    <source>
        <dbReference type="ARBA" id="ARBA00022475"/>
    </source>
</evidence>
<sequence>MNAMRKQRLILISLLLIGVGITVTLALFALRENINHYFSPTQIAEGKAPIGKKIRGGGLVVRDSVVRDPDSLLIRFVITDGAENTTVIYTGILPDLFKEGQGIVALGMLNKKQEFIAEEILAKHDETYMPPEVKKAIDSAHHRQQIENQEYAP</sequence>
<organism evidence="15 16">
    <name type="scientific">Candidatus Endonucleibacter bathymodioli</name>
    <dbReference type="NCBI Taxonomy" id="539814"/>
    <lineage>
        <taxon>Bacteria</taxon>
        <taxon>Pseudomonadati</taxon>
        <taxon>Pseudomonadota</taxon>
        <taxon>Gammaproteobacteria</taxon>
        <taxon>Oceanospirillales</taxon>
        <taxon>Endozoicomonadaceae</taxon>
        <taxon>Candidatus Endonucleibacter</taxon>
    </lineage>
</organism>
<dbReference type="FunFam" id="2.40.50.140:FF:000104">
    <property type="entry name" value="Cytochrome c-type biogenesis protein CcmE"/>
    <property type="match status" value="1"/>
</dbReference>
<gene>
    <name evidence="13 15" type="primary">ccmE</name>
    <name evidence="13" type="synonym">cycJ</name>
    <name evidence="15" type="ORF">QS748_05535</name>
</gene>
<dbReference type="HAMAP" id="MF_01959">
    <property type="entry name" value="CcmE"/>
    <property type="match status" value="1"/>
</dbReference>
<evidence type="ECO:0000256" key="11">
    <source>
        <dbReference type="ARBA" id="ARBA00023136"/>
    </source>
</evidence>
<keyword evidence="9 13" id="KW-1133">Transmembrane helix</keyword>
<keyword evidence="7 13" id="KW-0201">Cytochrome c-type biogenesis</keyword>
<evidence type="ECO:0000313" key="16">
    <source>
        <dbReference type="Proteomes" id="UP001178148"/>
    </source>
</evidence>
<dbReference type="NCBIfam" id="NF009727">
    <property type="entry name" value="PRK13254.1-1"/>
    <property type="match status" value="1"/>
</dbReference>
<feature type="binding site" description="covalent" evidence="13 14">
    <location>
        <position position="124"/>
    </location>
    <ligand>
        <name>heme</name>
        <dbReference type="ChEBI" id="CHEBI:30413"/>
    </ligand>
</feature>
<feature type="topological domain" description="Cytoplasmic" evidence="13">
    <location>
        <begin position="1"/>
        <end position="8"/>
    </location>
</feature>
<name>A0AA90SSN8_9GAMM</name>
<evidence type="ECO:0000256" key="10">
    <source>
        <dbReference type="ARBA" id="ARBA00023004"/>
    </source>
</evidence>
<comment type="function">
    <text evidence="12 13">Heme chaperone required for the biogenesis of c-type cytochromes. Transiently binds heme delivered by CcmC and transfers the heme to apo-cytochromes in a process facilitated by CcmF and CcmH.</text>
</comment>
<keyword evidence="11 13" id="KW-0472">Membrane</keyword>
<accession>A0AA90SSN8</accession>
<dbReference type="PANTHER" id="PTHR34128:SF2">
    <property type="entry name" value="CYTOCHROME C-TYPE BIOGENESIS PROTEIN CCME HOMOLOG, MITOCHONDRIAL"/>
    <property type="match status" value="1"/>
</dbReference>
<protein>
    <recommendedName>
        <fullName evidence="13">Cytochrome c-type biogenesis protein CcmE</fullName>
    </recommendedName>
    <alternativeName>
        <fullName evidence="13">Cytochrome c maturation protein E</fullName>
    </alternativeName>
    <alternativeName>
        <fullName evidence="13">Heme chaperone CcmE</fullName>
    </alternativeName>
</protein>
<evidence type="ECO:0000256" key="12">
    <source>
        <dbReference type="ARBA" id="ARBA00056663"/>
    </source>
</evidence>
<evidence type="ECO:0000313" key="15">
    <source>
        <dbReference type="EMBL" id="MDP0588674.1"/>
    </source>
</evidence>
<comment type="subcellular location">
    <subcellularLocation>
        <location evidence="1">Cell inner membrane</location>
    </subcellularLocation>
    <subcellularLocation>
        <location evidence="13">Cell membrane</location>
        <topology evidence="13">Single-pass type II membrane protein</topology>
    </subcellularLocation>
</comment>
<dbReference type="EMBL" id="JASXSV010000006">
    <property type="protein sequence ID" value="MDP0588674.1"/>
    <property type="molecule type" value="Genomic_DNA"/>
</dbReference>
<dbReference type="GO" id="GO:0017003">
    <property type="term" value="P:protein-heme linkage"/>
    <property type="evidence" value="ECO:0007669"/>
    <property type="project" value="UniProtKB-UniRule"/>
</dbReference>
<evidence type="ECO:0000256" key="7">
    <source>
        <dbReference type="ARBA" id="ARBA00022748"/>
    </source>
</evidence>
<dbReference type="NCBIfam" id="NF009731">
    <property type="entry name" value="PRK13254.1-5"/>
    <property type="match status" value="1"/>
</dbReference>
<dbReference type="InterPro" id="IPR012340">
    <property type="entry name" value="NA-bd_OB-fold"/>
</dbReference>
<dbReference type="Proteomes" id="UP001178148">
    <property type="component" value="Unassembled WGS sequence"/>
</dbReference>
<evidence type="ECO:0000256" key="6">
    <source>
        <dbReference type="ARBA" id="ARBA00022723"/>
    </source>
</evidence>
<dbReference type="InterPro" id="IPR036127">
    <property type="entry name" value="CcmE-like_sf"/>
</dbReference>
<keyword evidence="6 13" id="KW-0479">Metal-binding</keyword>
<comment type="similarity">
    <text evidence="13">Belongs to the CcmE/CycJ family.</text>
</comment>
<dbReference type="GO" id="GO:0005886">
    <property type="term" value="C:plasma membrane"/>
    <property type="evidence" value="ECO:0007669"/>
    <property type="project" value="UniProtKB-SubCell"/>
</dbReference>
<keyword evidence="8 13" id="KW-0735">Signal-anchor</keyword>
<reference evidence="15 16" key="1">
    <citation type="journal article" date="2023" name="bioRxiv">
        <title>An intranuclear bacterial parasite of deep-sea mussels expresses apoptosis inhibitors acquired from its host.</title>
        <authorList>
            <person name="Gonzalez Porras M.A."/>
            <person name="Assie A."/>
            <person name="Tietjen M."/>
            <person name="Violette M."/>
            <person name="Kleiner M."/>
            <person name="Gruber-Vodicka H."/>
            <person name="Dubilier N."/>
            <person name="Leisch N."/>
        </authorList>
    </citation>
    <scope>NUCLEOTIDE SEQUENCE [LARGE SCALE GENOMIC DNA]</scope>
    <source>
        <strain evidence="15">IAP13</strain>
    </source>
</reference>
<evidence type="ECO:0000256" key="5">
    <source>
        <dbReference type="ARBA" id="ARBA00022692"/>
    </source>
</evidence>
<evidence type="ECO:0000256" key="14">
    <source>
        <dbReference type="PIRSR" id="PIRSR604329-50"/>
    </source>
</evidence>
<evidence type="ECO:0000256" key="3">
    <source>
        <dbReference type="ARBA" id="ARBA00022519"/>
    </source>
</evidence>
<evidence type="ECO:0000256" key="13">
    <source>
        <dbReference type="HAMAP-Rule" id="MF_01959"/>
    </source>
</evidence>
<dbReference type="Pfam" id="PF03100">
    <property type="entry name" value="CcmE"/>
    <property type="match status" value="1"/>
</dbReference>
<keyword evidence="16" id="KW-1185">Reference proteome</keyword>
<dbReference type="GO" id="GO:0046872">
    <property type="term" value="F:metal ion binding"/>
    <property type="evidence" value="ECO:0007669"/>
    <property type="project" value="UniProtKB-KW"/>
</dbReference>
<dbReference type="AlphaFoldDB" id="A0AA90SSN8"/>
<feature type="topological domain" description="Extracellular" evidence="13">
    <location>
        <begin position="30"/>
        <end position="153"/>
    </location>
</feature>
<dbReference type="GO" id="GO:0020037">
    <property type="term" value="F:heme binding"/>
    <property type="evidence" value="ECO:0007669"/>
    <property type="project" value="InterPro"/>
</dbReference>
<evidence type="ECO:0000256" key="9">
    <source>
        <dbReference type="ARBA" id="ARBA00022989"/>
    </source>
</evidence>
<dbReference type="PANTHER" id="PTHR34128">
    <property type="entry name" value="CYTOCHROME C-TYPE BIOGENESIS PROTEIN CCME HOMOLOG, MITOCHONDRIAL"/>
    <property type="match status" value="1"/>
</dbReference>
<evidence type="ECO:0000256" key="8">
    <source>
        <dbReference type="ARBA" id="ARBA00022968"/>
    </source>
</evidence>
<dbReference type="InterPro" id="IPR004329">
    <property type="entry name" value="CcmE"/>
</dbReference>
<proteinExistence type="inferred from homology"/>
<evidence type="ECO:0000256" key="4">
    <source>
        <dbReference type="ARBA" id="ARBA00022617"/>
    </source>
</evidence>
<keyword evidence="2 13" id="KW-1003">Cell membrane</keyword>
<evidence type="ECO:0000256" key="1">
    <source>
        <dbReference type="ARBA" id="ARBA00004533"/>
    </source>
</evidence>
<dbReference type="NCBIfam" id="NF009729">
    <property type="entry name" value="PRK13254.1-3"/>
    <property type="match status" value="1"/>
</dbReference>
<dbReference type="SUPFAM" id="SSF82093">
    <property type="entry name" value="Heme chaperone CcmE"/>
    <property type="match status" value="1"/>
</dbReference>
<feature type="binding site" description="axial binding residue" evidence="13 14">
    <location>
        <position position="128"/>
    </location>
    <ligand>
        <name>heme</name>
        <dbReference type="ChEBI" id="CHEBI:30413"/>
    </ligand>
    <ligandPart>
        <name>Fe</name>
        <dbReference type="ChEBI" id="CHEBI:18248"/>
    </ligandPart>
</feature>
<keyword evidence="10 13" id="KW-0408">Iron</keyword>
<comment type="caution">
    <text evidence="15">The sequence shown here is derived from an EMBL/GenBank/DDBJ whole genome shotgun (WGS) entry which is preliminary data.</text>
</comment>
<keyword evidence="3" id="KW-0997">Cell inner membrane</keyword>
<keyword evidence="4 13" id="KW-0349">Heme</keyword>
<dbReference type="Gene3D" id="2.40.50.140">
    <property type="entry name" value="Nucleic acid-binding proteins"/>
    <property type="match status" value="1"/>
</dbReference>
<dbReference type="GO" id="GO:0017004">
    <property type="term" value="P:cytochrome complex assembly"/>
    <property type="evidence" value="ECO:0007669"/>
    <property type="project" value="UniProtKB-KW"/>
</dbReference>